<name>A0ABW5BUV1_9BACI</name>
<dbReference type="RefSeq" id="WP_247341878.1">
    <property type="nucleotide sequence ID" value="NZ_CP095550.1"/>
</dbReference>
<keyword evidence="2" id="KW-1185">Reference proteome</keyword>
<dbReference type="Proteomes" id="UP001597318">
    <property type="component" value="Unassembled WGS sequence"/>
</dbReference>
<sequence>MCEAIKDTFTTKAEIISALLNQNVFKMPDGRQFYEASEKELEHILYSKTTEDHYC</sequence>
<dbReference type="EMBL" id="JBHUIK010000001">
    <property type="protein sequence ID" value="MFD2212719.1"/>
    <property type="molecule type" value="Genomic_DNA"/>
</dbReference>
<protein>
    <submittedName>
        <fullName evidence="1">Fur-regulated basic protein FbpA</fullName>
    </submittedName>
</protein>
<reference evidence="2" key="1">
    <citation type="journal article" date="2019" name="Int. J. Syst. Evol. Microbiol.">
        <title>The Global Catalogue of Microorganisms (GCM) 10K type strain sequencing project: providing services to taxonomists for standard genome sequencing and annotation.</title>
        <authorList>
            <consortium name="The Broad Institute Genomics Platform"/>
            <consortium name="The Broad Institute Genome Sequencing Center for Infectious Disease"/>
            <person name="Wu L."/>
            <person name="Ma J."/>
        </authorList>
    </citation>
    <scope>NUCLEOTIDE SEQUENCE [LARGE SCALE GENOMIC DNA]</scope>
    <source>
        <strain evidence="2">CGMCC 1.15474</strain>
    </source>
</reference>
<proteinExistence type="predicted"/>
<evidence type="ECO:0000313" key="1">
    <source>
        <dbReference type="EMBL" id="MFD2212719.1"/>
    </source>
</evidence>
<accession>A0ABW5BUV1</accession>
<evidence type="ECO:0000313" key="2">
    <source>
        <dbReference type="Proteomes" id="UP001597318"/>
    </source>
</evidence>
<gene>
    <name evidence="1" type="ORF">ACFSKK_03225</name>
</gene>
<comment type="caution">
    <text evidence="1">The sequence shown here is derived from an EMBL/GenBank/DDBJ whole genome shotgun (WGS) entry which is preliminary data.</text>
</comment>
<organism evidence="1 2">
    <name type="scientific">Metabacillus endolithicus</name>
    <dbReference type="NCBI Taxonomy" id="1535204"/>
    <lineage>
        <taxon>Bacteria</taxon>
        <taxon>Bacillati</taxon>
        <taxon>Bacillota</taxon>
        <taxon>Bacilli</taxon>
        <taxon>Bacillales</taxon>
        <taxon>Bacillaceae</taxon>
        <taxon>Metabacillus</taxon>
    </lineage>
</organism>